<dbReference type="PANTHER" id="PTHR24340:SF33">
    <property type="entry name" value="HOMEOBOX PROTEIN NKX-2.1"/>
    <property type="match status" value="1"/>
</dbReference>
<feature type="region of interest" description="Disordered" evidence="9">
    <location>
        <begin position="140"/>
        <end position="166"/>
    </location>
</feature>
<dbReference type="PROSITE" id="PS50071">
    <property type="entry name" value="HOMEOBOX_2"/>
    <property type="match status" value="1"/>
</dbReference>
<evidence type="ECO:0000256" key="2">
    <source>
        <dbReference type="ARBA" id="ARBA00005661"/>
    </source>
</evidence>
<feature type="compositionally biased region" description="Basic residues" evidence="9">
    <location>
        <begin position="274"/>
        <end position="283"/>
    </location>
</feature>
<dbReference type="InterPro" id="IPR001356">
    <property type="entry name" value="HD"/>
</dbReference>
<evidence type="ECO:0000256" key="3">
    <source>
        <dbReference type="ARBA" id="ARBA00023015"/>
    </source>
</evidence>
<dbReference type="InterPro" id="IPR009057">
    <property type="entry name" value="Homeodomain-like_sf"/>
</dbReference>
<evidence type="ECO:0000259" key="10">
    <source>
        <dbReference type="PROSITE" id="PS50071"/>
    </source>
</evidence>
<dbReference type="EMBL" id="VZZW01000915">
    <property type="protein sequence ID" value="NXW33744.1"/>
    <property type="molecule type" value="Genomic_DNA"/>
</dbReference>
<feature type="compositionally biased region" description="Low complexity" evidence="9">
    <location>
        <begin position="308"/>
        <end position="331"/>
    </location>
</feature>
<evidence type="ECO:0000256" key="9">
    <source>
        <dbReference type="SAM" id="MobiDB-lite"/>
    </source>
</evidence>
<feature type="compositionally biased region" description="Basic residues" evidence="9">
    <location>
        <begin position="152"/>
        <end position="166"/>
    </location>
</feature>
<comment type="caution">
    <text evidence="11">The sequence shown here is derived from an EMBL/GenBank/DDBJ whole genome shotgun (WGS) entry which is preliminary data.</text>
</comment>
<dbReference type="Pfam" id="PF00046">
    <property type="entry name" value="Homeodomain"/>
    <property type="match status" value="1"/>
</dbReference>
<keyword evidence="5" id="KW-0804">Transcription</keyword>
<dbReference type="CDD" id="cd00086">
    <property type="entry name" value="homeodomain"/>
    <property type="match status" value="1"/>
</dbReference>
<reference evidence="11 12" key="1">
    <citation type="submission" date="2019-09" db="EMBL/GenBank/DDBJ databases">
        <title>Bird 10,000 Genomes (B10K) Project - Family phase.</title>
        <authorList>
            <person name="Zhang G."/>
        </authorList>
    </citation>
    <scope>NUCLEOTIDE SEQUENCE [LARGE SCALE GENOMIC DNA]</scope>
    <source>
        <strain evidence="11">B10K-DU-009-16</strain>
        <tissue evidence="11">Muscle</tissue>
    </source>
</reference>
<dbReference type="Proteomes" id="UP000556165">
    <property type="component" value="Unassembled WGS sequence"/>
</dbReference>
<feature type="DNA-binding region" description="Homeobox" evidence="7">
    <location>
        <begin position="162"/>
        <end position="221"/>
    </location>
</feature>
<keyword evidence="7 8" id="KW-0371">Homeobox</keyword>
<dbReference type="GO" id="GO:0000981">
    <property type="term" value="F:DNA-binding transcription factor activity, RNA polymerase II-specific"/>
    <property type="evidence" value="ECO:0007669"/>
    <property type="project" value="TreeGrafter"/>
</dbReference>
<evidence type="ECO:0000256" key="8">
    <source>
        <dbReference type="RuleBase" id="RU000682"/>
    </source>
</evidence>
<protein>
    <recommendedName>
        <fullName evidence="6">Thyroid nuclear factor 1</fullName>
    </recommendedName>
</protein>
<sequence length="348" mass="38891">RRIMSMSPKHTTPFSVSDILSPLEESYKKVGMEGSNLGAPLSAYRQSQVSQPAMQQHPMGHNGTVTAAYHMTAAGVPQLSHATMGGYCNGNLGNMSELPPYQDTMRNSASATGWYGTNPDPRFSSISRFMAPSSGMNMGGMGSLGSLGDVSKRKKPLQKKPRRKRRVLFSQAQVYELERRFKQQKYLSAPEREQKNSMKKNTPTQVKIWFQNHRYKMKRQAKDKAAQQQMQQENKKSQQKKTPRRVAVPVLVKDEKNCQKKNNTPTAAIQSHQQQKKTTKKKATNGNSLGQHQSHKKNSAKKTPDMGQHSASPSSLQSQVSSLSHLNSSTSDYGTAKKCSKKKYGRTW</sequence>
<dbReference type="AlphaFoldDB" id="A0A7L4B8X3"/>
<keyword evidence="3" id="KW-0805">Transcription regulation</keyword>
<feature type="compositionally biased region" description="Basic residues" evidence="9">
    <location>
        <begin position="338"/>
        <end position="348"/>
    </location>
</feature>
<comment type="similarity">
    <text evidence="2">Belongs to the NK-2 homeobox family.</text>
</comment>
<gene>
    <name evidence="11" type="primary">Titf1</name>
    <name evidence="11" type="ORF">PHASIM_R09659</name>
</gene>
<dbReference type="GO" id="GO:0005634">
    <property type="term" value="C:nucleus"/>
    <property type="evidence" value="ECO:0007669"/>
    <property type="project" value="UniProtKB-SubCell"/>
</dbReference>
<feature type="domain" description="Homeobox" evidence="10">
    <location>
        <begin position="160"/>
        <end position="220"/>
    </location>
</feature>
<feature type="non-terminal residue" evidence="11">
    <location>
        <position position="1"/>
    </location>
</feature>
<evidence type="ECO:0000256" key="5">
    <source>
        <dbReference type="ARBA" id="ARBA00023163"/>
    </source>
</evidence>
<keyword evidence="7 8" id="KW-0238">DNA-binding</keyword>
<keyword evidence="4" id="KW-0010">Activator</keyword>
<comment type="subcellular location">
    <subcellularLocation>
        <location evidence="1 7 8">Nucleus</location>
    </subcellularLocation>
</comment>
<dbReference type="GO" id="GO:0030154">
    <property type="term" value="P:cell differentiation"/>
    <property type="evidence" value="ECO:0007669"/>
    <property type="project" value="TreeGrafter"/>
</dbReference>
<feature type="region of interest" description="Disordered" evidence="9">
    <location>
        <begin position="186"/>
        <end position="348"/>
    </location>
</feature>
<feature type="compositionally biased region" description="Polar residues" evidence="9">
    <location>
        <begin position="260"/>
        <end position="272"/>
    </location>
</feature>
<organism evidence="11 12">
    <name type="scientific">Phaetusa simplex</name>
    <name type="common">large-billed tern</name>
    <dbReference type="NCBI Taxonomy" id="297813"/>
    <lineage>
        <taxon>Eukaryota</taxon>
        <taxon>Metazoa</taxon>
        <taxon>Chordata</taxon>
        <taxon>Craniata</taxon>
        <taxon>Vertebrata</taxon>
        <taxon>Euteleostomi</taxon>
        <taxon>Archelosauria</taxon>
        <taxon>Archosauria</taxon>
        <taxon>Dinosauria</taxon>
        <taxon>Saurischia</taxon>
        <taxon>Theropoda</taxon>
        <taxon>Coelurosauria</taxon>
        <taxon>Aves</taxon>
        <taxon>Neognathae</taxon>
        <taxon>Neoaves</taxon>
        <taxon>Charadriiformes</taxon>
        <taxon>Laridae</taxon>
        <taxon>Phaetusa</taxon>
    </lineage>
</organism>
<evidence type="ECO:0000256" key="1">
    <source>
        <dbReference type="ARBA" id="ARBA00004123"/>
    </source>
</evidence>
<evidence type="ECO:0000256" key="6">
    <source>
        <dbReference type="ARBA" id="ARBA00044338"/>
    </source>
</evidence>
<keyword evidence="7 8" id="KW-0539">Nucleus</keyword>
<dbReference type="GO" id="GO:0000978">
    <property type="term" value="F:RNA polymerase II cis-regulatory region sequence-specific DNA binding"/>
    <property type="evidence" value="ECO:0007669"/>
    <property type="project" value="TreeGrafter"/>
</dbReference>
<evidence type="ECO:0000313" key="12">
    <source>
        <dbReference type="Proteomes" id="UP000556165"/>
    </source>
</evidence>
<dbReference type="InterPro" id="IPR050394">
    <property type="entry name" value="Homeobox_NK-like"/>
</dbReference>
<feature type="non-terminal residue" evidence="11">
    <location>
        <position position="348"/>
    </location>
</feature>
<dbReference type="PANTHER" id="PTHR24340">
    <property type="entry name" value="HOMEOBOX PROTEIN NKX"/>
    <property type="match status" value="1"/>
</dbReference>
<name>A0A7L4B8X3_9CHAR</name>
<dbReference type="Gene3D" id="1.10.10.60">
    <property type="entry name" value="Homeodomain-like"/>
    <property type="match status" value="1"/>
</dbReference>
<keyword evidence="12" id="KW-1185">Reference proteome</keyword>
<dbReference type="SMART" id="SM00389">
    <property type="entry name" value="HOX"/>
    <property type="match status" value="1"/>
</dbReference>
<evidence type="ECO:0000256" key="4">
    <source>
        <dbReference type="ARBA" id="ARBA00023159"/>
    </source>
</evidence>
<dbReference type="SUPFAM" id="SSF46689">
    <property type="entry name" value="Homeodomain-like"/>
    <property type="match status" value="1"/>
</dbReference>
<evidence type="ECO:0000256" key="7">
    <source>
        <dbReference type="PROSITE-ProRule" id="PRU00108"/>
    </source>
</evidence>
<evidence type="ECO:0000313" key="11">
    <source>
        <dbReference type="EMBL" id="NXW33744.1"/>
    </source>
</evidence>
<accession>A0A7L4B8X3</accession>
<proteinExistence type="inferred from homology"/>